<dbReference type="InterPro" id="IPR000184">
    <property type="entry name" value="Bac_surfAg_D15"/>
</dbReference>
<dbReference type="Proteomes" id="UP001210678">
    <property type="component" value="Unassembled WGS sequence"/>
</dbReference>
<evidence type="ECO:0000256" key="2">
    <source>
        <dbReference type="ARBA" id="ARBA00023136"/>
    </source>
</evidence>
<dbReference type="Pfam" id="PF01103">
    <property type="entry name" value="Omp85"/>
    <property type="match status" value="1"/>
</dbReference>
<dbReference type="EMBL" id="JAQLOI010000001">
    <property type="protein sequence ID" value="MDB1122821.1"/>
    <property type="molecule type" value="Genomic_DNA"/>
</dbReference>
<evidence type="ECO:0000259" key="3">
    <source>
        <dbReference type="Pfam" id="PF01103"/>
    </source>
</evidence>
<comment type="caution">
    <text evidence="4">The sequence shown here is derived from an EMBL/GenBank/DDBJ whole genome shotgun (WGS) entry which is preliminary data.</text>
</comment>
<feature type="domain" description="Bacterial surface antigen (D15)" evidence="3">
    <location>
        <begin position="74"/>
        <end position="350"/>
    </location>
</feature>
<sequence>MAKLDSRFCSRSLLFSSDSLGNTVGVAGVAKGIYQPQMSLLAMGMYSDKDTYATYGALANYQPGGRWLMGTELYNGKFVDNDYFLGEQGSNDSSSSDATVTTGYEEKYRFSFRYIFPWGEGERLGVAAGYAPNRQINGSTPHDSGVSSFEVQPFYASRELDANYQEAEETWGVKLKFEWNNQNDNRNPTEGSKTQFEVTYSPEYKDDTSWALVAFQNSQYWDIGPLTDFFNKQVLAFSVYTADTPTWNNCSNSKCNRPPEYEGVKLGGLFRLRSFTAGRYHGRSAINYTAEYRVMPEWQPLGTWPLFSLYNVPWWQWVAFADVGRVADEYNLKTLHEDMKWSAGGAIRFQVEGIVVRTEISWGSEDNLFRVMVNQPF</sequence>
<keyword evidence="2" id="KW-0472">Membrane</keyword>
<proteinExistence type="predicted"/>
<evidence type="ECO:0000256" key="1">
    <source>
        <dbReference type="ARBA" id="ARBA00004370"/>
    </source>
</evidence>
<evidence type="ECO:0000313" key="5">
    <source>
        <dbReference type="Proteomes" id="UP001210678"/>
    </source>
</evidence>
<keyword evidence="5" id="KW-1185">Reference proteome</keyword>
<dbReference type="Gene3D" id="2.40.160.50">
    <property type="entry name" value="membrane protein fhac: a member of the omp85/tpsb transporter family"/>
    <property type="match status" value="1"/>
</dbReference>
<reference evidence="4 5" key="1">
    <citation type="submission" date="2023-01" db="EMBL/GenBank/DDBJ databases">
        <title>Vibrio sp. KJ40-1 sp.nov, isolated from marine algae.</title>
        <authorList>
            <person name="Butt M."/>
            <person name="Kim J.M.J."/>
            <person name="Jeon C.O.C."/>
        </authorList>
    </citation>
    <scope>NUCLEOTIDE SEQUENCE [LARGE SCALE GENOMIC DNA]</scope>
    <source>
        <strain evidence="4 5">KJ40-1</strain>
    </source>
</reference>
<organism evidence="4 5">
    <name type="scientific">Vibrio algarum</name>
    <dbReference type="NCBI Taxonomy" id="3020714"/>
    <lineage>
        <taxon>Bacteria</taxon>
        <taxon>Pseudomonadati</taxon>
        <taxon>Pseudomonadota</taxon>
        <taxon>Gammaproteobacteria</taxon>
        <taxon>Vibrionales</taxon>
        <taxon>Vibrionaceae</taxon>
        <taxon>Vibrio</taxon>
    </lineage>
</organism>
<comment type="subcellular location">
    <subcellularLocation>
        <location evidence="1">Membrane</location>
    </subcellularLocation>
</comment>
<evidence type="ECO:0000313" key="4">
    <source>
        <dbReference type="EMBL" id="MDB1122821.1"/>
    </source>
</evidence>
<name>A0ABT4YMQ1_9VIBR</name>
<accession>A0ABT4YMQ1</accession>
<gene>
    <name evidence="4" type="ORF">PGX00_03565</name>
</gene>
<protein>
    <submittedName>
        <fullName evidence="4">BamA/TamA family outer membrane protein</fullName>
    </submittedName>
</protein>